<feature type="compositionally biased region" description="Basic and acidic residues" evidence="1">
    <location>
        <begin position="765"/>
        <end position="787"/>
    </location>
</feature>
<organism evidence="2 3">
    <name type="scientific">Cyclostephanos tholiformis</name>
    <dbReference type="NCBI Taxonomy" id="382380"/>
    <lineage>
        <taxon>Eukaryota</taxon>
        <taxon>Sar</taxon>
        <taxon>Stramenopiles</taxon>
        <taxon>Ochrophyta</taxon>
        <taxon>Bacillariophyta</taxon>
        <taxon>Coscinodiscophyceae</taxon>
        <taxon>Thalassiosirophycidae</taxon>
        <taxon>Stephanodiscales</taxon>
        <taxon>Stephanodiscaceae</taxon>
        <taxon>Cyclostephanos</taxon>
    </lineage>
</organism>
<feature type="compositionally biased region" description="Acidic residues" evidence="1">
    <location>
        <begin position="236"/>
        <end position="255"/>
    </location>
</feature>
<accession>A0ABD3RBH7</accession>
<protein>
    <submittedName>
        <fullName evidence="2">Uncharacterized protein</fullName>
    </submittedName>
</protein>
<gene>
    <name evidence="2" type="ORF">ACHAXA_008657</name>
</gene>
<feature type="compositionally biased region" description="Acidic residues" evidence="1">
    <location>
        <begin position="580"/>
        <end position="592"/>
    </location>
</feature>
<feature type="compositionally biased region" description="Basic residues" evidence="1">
    <location>
        <begin position="300"/>
        <end position="314"/>
    </location>
</feature>
<feature type="region of interest" description="Disordered" evidence="1">
    <location>
        <begin position="846"/>
        <end position="902"/>
    </location>
</feature>
<feature type="compositionally biased region" description="Basic and acidic residues" evidence="1">
    <location>
        <begin position="69"/>
        <end position="80"/>
    </location>
</feature>
<feature type="compositionally biased region" description="Basic residues" evidence="1">
    <location>
        <begin position="454"/>
        <end position="468"/>
    </location>
</feature>
<feature type="compositionally biased region" description="Acidic residues" evidence="1">
    <location>
        <begin position="191"/>
        <end position="208"/>
    </location>
</feature>
<evidence type="ECO:0000313" key="2">
    <source>
        <dbReference type="EMBL" id="KAL3810289.1"/>
    </source>
</evidence>
<feature type="compositionally biased region" description="Acidic residues" evidence="1">
    <location>
        <begin position="81"/>
        <end position="95"/>
    </location>
</feature>
<evidence type="ECO:0000313" key="3">
    <source>
        <dbReference type="Proteomes" id="UP001530377"/>
    </source>
</evidence>
<name>A0ABD3RBH7_9STRA</name>
<feature type="compositionally biased region" description="Basic residues" evidence="1">
    <location>
        <begin position="269"/>
        <end position="283"/>
    </location>
</feature>
<feature type="compositionally biased region" description="Basic residues" evidence="1">
    <location>
        <begin position="436"/>
        <end position="446"/>
    </location>
</feature>
<feature type="region of interest" description="Disordered" evidence="1">
    <location>
        <begin position="409"/>
        <end position="606"/>
    </location>
</feature>
<dbReference type="AlphaFoldDB" id="A0ABD3RBH7"/>
<feature type="compositionally biased region" description="Low complexity" evidence="1">
    <location>
        <begin position="315"/>
        <end position="330"/>
    </location>
</feature>
<dbReference type="InterPro" id="IPR036128">
    <property type="entry name" value="Plus3-like_sf"/>
</dbReference>
<sequence>MVRTKKHFRPPSSSSSSASSSEEEDDDDVLVDQQMMAQRGRGKQMIFGRGKQLPPSVAVAAPPPPRPIFEGRGKQLRAPEPEPESDDDDDDDSSDETSSGDGSSDDDEESAPVPPPPAARGKQLARPTAAVVGRGKQLRAPSSSSPPPTVAASIGSPSGVAPLATSMMSTGKQFGRSIGKQLAMQTVQPAMDDDDDDDSSESSSEEEPWNAAPLAAVQQRGMGKQLRLPPPSDTADKEESDMEESSEEEEDEDSDDEKKVKSPPPSVVTKKKTAPPNKKSAKRSKPEEESEDSEFEPEAKKKKAPPPKRGKGRPPARAAATRAARSTQAAAKKEISSEDGEEESEEEDDDDDEEEEEESEDEISDDSSDEEQEWDMETFDTQKLVQGAEDKKYLESLPELERENILAERFEKLKSEADMKKAIRENKRKEREKKKPAGAKKRKPAAKRSAPAKGGKKAPPAKKTRSVGKKMESDDDEDADKDDNEEAPDTSADGLLAQSLAGKRVSARNLDKKGKQFKKQVALARIRESRASKQTLADEESESDLDYGRDSDDSDDDYEESSMLKPWQQQKGRKKHQPESSDDESMGADDDNQQTPKGSMETRTEDTEAVLEDYYKVTIPRRRLMRWCNEPFFEKAVKNFYVHDVNKLVTQLKAERLTDSILTKKTANKLRKCQDELVTNYTYTKEDVDMLVSEKKKRNNKACNIGLEKTRIAIAVQAANDEVEDAKKRLEDAEVERMEADDDDEIAAAAERNVERAKEELERATKKLADRKEEQQRIHKEEEDRTRRLNKSSKVQNWVKVNQRAKLANRNADFESYKDQLAREKIQGSAEPKFDPYARRSMKPKNLWEVGGPKTNDSFGSSGIVEEEKKEATERDDTNVGKDGDRIKREDIPEPPKIEYPGQANQFAFDDDIIIGSDITNMGGIGAKKVRVRARKGLSLSEYQERKALGIL</sequence>
<dbReference type="Proteomes" id="UP001530377">
    <property type="component" value="Unassembled WGS sequence"/>
</dbReference>
<comment type="caution">
    <text evidence="2">The sequence shown here is derived from an EMBL/GenBank/DDBJ whole genome shotgun (WGS) entry which is preliminary data.</text>
</comment>
<proteinExistence type="predicted"/>
<feature type="compositionally biased region" description="Basic and acidic residues" evidence="1">
    <location>
        <begin position="409"/>
        <end position="435"/>
    </location>
</feature>
<feature type="region of interest" description="Disordered" evidence="1">
    <location>
        <begin position="1"/>
        <end position="389"/>
    </location>
</feature>
<feature type="compositionally biased region" description="Acidic residues" evidence="1">
    <location>
        <begin position="337"/>
        <end position="378"/>
    </location>
</feature>
<dbReference type="EMBL" id="JALLPB020000342">
    <property type="protein sequence ID" value="KAL3810289.1"/>
    <property type="molecule type" value="Genomic_DNA"/>
</dbReference>
<dbReference type="PANTHER" id="PTHR35711:SF1">
    <property type="entry name" value="ECTODERMAL, ISOFORM F"/>
    <property type="match status" value="1"/>
</dbReference>
<feature type="region of interest" description="Disordered" evidence="1">
    <location>
        <begin position="765"/>
        <end position="789"/>
    </location>
</feature>
<reference evidence="2 3" key="1">
    <citation type="submission" date="2024-10" db="EMBL/GenBank/DDBJ databases">
        <title>Updated reference genomes for cyclostephanoid diatoms.</title>
        <authorList>
            <person name="Roberts W.R."/>
            <person name="Alverson A.J."/>
        </authorList>
    </citation>
    <scope>NUCLEOTIDE SEQUENCE [LARGE SCALE GENOMIC DNA]</scope>
    <source>
        <strain evidence="2 3">AJA228-03</strain>
    </source>
</reference>
<keyword evidence="3" id="KW-1185">Reference proteome</keyword>
<evidence type="ECO:0000256" key="1">
    <source>
        <dbReference type="SAM" id="MobiDB-lite"/>
    </source>
</evidence>
<feature type="compositionally biased region" description="Acidic residues" evidence="1">
    <location>
        <begin position="21"/>
        <end position="30"/>
    </location>
</feature>
<dbReference type="SUPFAM" id="SSF159042">
    <property type="entry name" value="Plus3-like"/>
    <property type="match status" value="1"/>
</dbReference>
<feature type="compositionally biased region" description="Basic and acidic residues" evidence="1">
    <location>
        <begin position="866"/>
        <end position="897"/>
    </location>
</feature>
<dbReference type="PANTHER" id="PTHR35711">
    <property type="entry name" value="EXPRESSED PROTEIN"/>
    <property type="match status" value="1"/>
</dbReference>
<feature type="compositionally biased region" description="Acidic residues" evidence="1">
    <location>
        <begin position="473"/>
        <end position="488"/>
    </location>
</feature>